<reference evidence="5 6" key="1">
    <citation type="journal article" date="2016" name="ISME J.">
        <title>Chasing the elusive Euryarchaeota class WSA2: genomes reveal a uniquely fastidious methyl-reducing methanogen.</title>
        <authorList>
            <person name="Nobu M.K."/>
            <person name="Narihiro T."/>
            <person name="Kuroda K."/>
            <person name="Mei R."/>
            <person name="Liu W.T."/>
        </authorList>
    </citation>
    <scope>NUCLEOTIDE SEQUENCE [LARGE SCALE GENOMIC DNA]</scope>
    <source>
        <strain evidence="2">B03fssc0709_Meth_Bin005</strain>
        <strain evidence="3">B15fssc0709_Meth_Bin003</strain>
        <strain evidence="4">BMIXfssc0709_Meth_Bin006</strain>
    </source>
</reference>
<dbReference type="Pfam" id="PF03692">
    <property type="entry name" value="CxxCxxCC"/>
    <property type="match status" value="1"/>
</dbReference>
<evidence type="ECO:0000313" key="4">
    <source>
        <dbReference type="EMBL" id="KYC51128.1"/>
    </source>
</evidence>
<proteinExistence type="predicted"/>
<keyword evidence="1" id="KW-0472">Membrane</keyword>
<keyword evidence="3" id="KW-0969">Cilium</keyword>
<dbReference type="EMBL" id="LNGF01000002">
    <property type="protein sequence ID" value="KYC48667.1"/>
    <property type="molecule type" value="Genomic_DNA"/>
</dbReference>
<feature type="transmembrane region" description="Helical" evidence="1">
    <location>
        <begin position="6"/>
        <end position="31"/>
    </location>
</feature>
<keyword evidence="3" id="KW-0808">Transferase</keyword>
<protein>
    <submittedName>
        <fullName evidence="3">Flagellin N-methylase</fullName>
    </submittedName>
</protein>
<dbReference type="PANTHER" id="PTHR35866">
    <property type="entry name" value="PUTATIVE-RELATED"/>
    <property type="match status" value="1"/>
</dbReference>
<gene>
    <name evidence="2" type="ORF">APG10_01115</name>
    <name evidence="3" type="ORF">APG11_00177</name>
    <name evidence="4" type="ORF">APG12_00254</name>
</gene>
<organism evidence="3 5">
    <name type="scientific">Candidatus Methanofastidiosum methylothiophilum</name>
    <dbReference type="NCBI Taxonomy" id="1705564"/>
    <lineage>
        <taxon>Archaea</taxon>
        <taxon>Methanobacteriati</taxon>
        <taxon>Methanobacteriota</taxon>
        <taxon>Stenosarchaea group</taxon>
        <taxon>Candidatus Methanofastidiosia</taxon>
        <taxon>Candidatus Methanofastidiosales</taxon>
        <taxon>Candidatus Methanofastidiosaceae</taxon>
        <taxon>Candidatus Methanofastidiosum</taxon>
    </lineage>
</organism>
<evidence type="ECO:0000313" key="2">
    <source>
        <dbReference type="EMBL" id="KYC45144.1"/>
    </source>
</evidence>
<accession>A0A150IUJ9</accession>
<keyword evidence="3" id="KW-0282">Flagellum</keyword>
<dbReference type="GO" id="GO:0032259">
    <property type="term" value="P:methylation"/>
    <property type="evidence" value="ECO:0007669"/>
    <property type="project" value="UniProtKB-KW"/>
</dbReference>
<keyword evidence="1" id="KW-1133">Transmembrane helix</keyword>
<sequence>MAIFKFNIYILFLIVSIGTEGVIMKEVLVLYNGQKYKCKQCGECCRVRGVPLTLFDIERIEKNTDKEFALYDLTREKFVIEKRIWDNGCVFLDDKNCTIHEYKPLICRLFPLGVFYNPISDSDSPHVLKNGEKIYIYVDLSCPGIGNEGEPFDIDKILELCQKIKIEMAYTLNL</sequence>
<keyword evidence="1" id="KW-0812">Transmembrane</keyword>
<name>A0A150IUJ9_9EURY</name>
<dbReference type="InterPro" id="IPR005358">
    <property type="entry name" value="Puta_zinc/iron-chelating_dom"/>
</dbReference>
<accession>A0A150IKF2</accession>
<dbReference type="GO" id="GO:0008168">
    <property type="term" value="F:methyltransferase activity"/>
    <property type="evidence" value="ECO:0007669"/>
    <property type="project" value="UniProtKB-KW"/>
</dbReference>
<keyword evidence="3" id="KW-0489">Methyltransferase</keyword>
<dbReference type="AlphaFoldDB" id="A0A150IUJ9"/>
<comment type="caution">
    <text evidence="3">The sequence shown here is derived from an EMBL/GenBank/DDBJ whole genome shotgun (WGS) entry which is preliminary data.</text>
</comment>
<evidence type="ECO:0000313" key="3">
    <source>
        <dbReference type="EMBL" id="KYC48667.1"/>
    </source>
</evidence>
<evidence type="ECO:0000313" key="5">
    <source>
        <dbReference type="Proteomes" id="UP000091929"/>
    </source>
</evidence>
<dbReference type="EMBL" id="LNGE01000028">
    <property type="protein sequence ID" value="KYC45144.1"/>
    <property type="molecule type" value="Genomic_DNA"/>
</dbReference>
<dbReference type="Proteomes" id="UP000092401">
    <property type="component" value="Unassembled WGS sequence"/>
</dbReference>
<accession>A0A150J1X1</accession>
<dbReference type="PANTHER" id="PTHR35866:SF2">
    <property type="entry name" value="YKGJ FAMILY CYSTEINE CLUSTER PROTEIN"/>
    <property type="match status" value="1"/>
</dbReference>
<dbReference type="EMBL" id="LNJC01000003">
    <property type="protein sequence ID" value="KYC51128.1"/>
    <property type="molecule type" value="Genomic_DNA"/>
</dbReference>
<dbReference type="Proteomes" id="UP000092403">
    <property type="component" value="Unassembled WGS sequence"/>
</dbReference>
<evidence type="ECO:0000313" key="6">
    <source>
        <dbReference type="Proteomes" id="UP000092401"/>
    </source>
</evidence>
<keyword evidence="3" id="KW-0966">Cell projection</keyword>
<evidence type="ECO:0000256" key="1">
    <source>
        <dbReference type="SAM" id="Phobius"/>
    </source>
</evidence>
<dbReference type="Proteomes" id="UP000091929">
    <property type="component" value="Unassembled WGS sequence"/>
</dbReference>